<dbReference type="GO" id="GO:0000993">
    <property type="term" value="F:RNA polymerase II complex binding"/>
    <property type="evidence" value="ECO:0007669"/>
    <property type="project" value="TreeGrafter"/>
</dbReference>
<feature type="compositionally biased region" description="Basic residues" evidence="1">
    <location>
        <begin position="15"/>
        <end position="26"/>
    </location>
</feature>
<feature type="compositionally biased region" description="Basic and acidic residues" evidence="1">
    <location>
        <begin position="1727"/>
        <end position="1739"/>
    </location>
</feature>
<feature type="region of interest" description="Disordered" evidence="1">
    <location>
        <begin position="572"/>
        <end position="599"/>
    </location>
</feature>
<reference evidence="3" key="1">
    <citation type="submission" date="2012-09" db="EMBL/GenBank/DDBJ databases">
        <title>Genome sequencing and comparative transcriptomics of race 1 and race 4 of banana pathogen: Fusarium oxysporum f. sp. cubense.</title>
        <authorList>
            <person name="Fang X."/>
            <person name="Huang J."/>
        </authorList>
    </citation>
    <scope>NUCLEOTIDE SEQUENCE [LARGE SCALE GENOMIC DNA]</scope>
    <source>
        <strain evidence="3">race 4</strain>
    </source>
</reference>
<feature type="compositionally biased region" description="Basic residues" evidence="1">
    <location>
        <begin position="1198"/>
        <end position="1207"/>
    </location>
</feature>
<dbReference type="OrthoDB" id="4188028at2759"/>
<dbReference type="GO" id="GO:0031124">
    <property type="term" value="P:mRNA 3'-end processing"/>
    <property type="evidence" value="ECO:0007669"/>
    <property type="project" value="TreeGrafter"/>
</dbReference>
<feature type="region of interest" description="Disordered" evidence="1">
    <location>
        <begin position="240"/>
        <end position="364"/>
    </location>
</feature>
<dbReference type="EMBL" id="KB726324">
    <property type="protein sequence ID" value="EMT70153.1"/>
    <property type="molecule type" value="Genomic_DNA"/>
</dbReference>
<feature type="compositionally biased region" description="Pro residues" evidence="1">
    <location>
        <begin position="1484"/>
        <end position="1494"/>
    </location>
</feature>
<feature type="compositionally biased region" description="Basic residues" evidence="1">
    <location>
        <begin position="1690"/>
        <end position="1699"/>
    </location>
</feature>
<feature type="compositionally biased region" description="Polar residues" evidence="1">
    <location>
        <begin position="1110"/>
        <end position="1123"/>
    </location>
</feature>
<feature type="region of interest" description="Disordered" evidence="1">
    <location>
        <begin position="705"/>
        <end position="1803"/>
    </location>
</feature>
<feature type="compositionally biased region" description="Polar residues" evidence="1">
    <location>
        <begin position="1004"/>
        <end position="1017"/>
    </location>
</feature>
<feature type="compositionally biased region" description="Low complexity" evidence="1">
    <location>
        <begin position="35"/>
        <end position="47"/>
    </location>
</feature>
<evidence type="ECO:0000313" key="3">
    <source>
        <dbReference type="Proteomes" id="UP000016929"/>
    </source>
</evidence>
<feature type="compositionally biased region" description="Pro residues" evidence="1">
    <location>
        <begin position="889"/>
        <end position="913"/>
    </location>
</feature>
<feature type="compositionally biased region" description="Basic and acidic residues" evidence="1">
    <location>
        <begin position="1"/>
        <end position="13"/>
    </location>
</feature>
<evidence type="ECO:0000256" key="1">
    <source>
        <dbReference type="SAM" id="MobiDB-lite"/>
    </source>
</evidence>
<feature type="compositionally biased region" description="Basic residues" evidence="1">
    <location>
        <begin position="1221"/>
        <end position="1234"/>
    </location>
</feature>
<feature type="compositionally biased region" description="Low complexity" evidence="1">
    <location>
        <begin position="1745"/>
        <end position="1755"/>
    </location>
</feature>
<gene>
    <name evidence="2" type="ORF">FOC4_g10008598</name>
</gene>
<sequence length="1803" mass="194724">MPENDSPAREPSTRGRGRGGRGRGGRGRGGGRGGSTAALSKAATAKAGRGGSRRGRAKNFADSRVQAAYERQRHLKANYQAVAHALKPALQELAERTIDDALQNPDKYKLVQEFIPAMEELQANLDAKLAEHKRRLDRDLQLAQHLHEADNYVAEQEFQNGLDEIEEQFYESQENRARILNSLYDKNLPVDIADDQYEYKVISDEHYDEEFGIYECYQDGHLVPYPSRVQGTSMWRKGRENEAAATAAVTTAATASSKGRGRGRGVNKRRAQDQPDGQPTPKKNTRSNADDGASVAAPAPAKGLLASAAEAEATPEGTPAESESAPGTPEPPALVNGITPAAAARAQSKLPARERSPPLPKNMGDEDPWGYRIYNQKPSMREKGINSRLFCPRTFEFNDWEIGFRDSTNDSSKGHTHAKRGKYLNTPNSNGLHVDHWCNGYDFSTTVPEDFDQDTVKRFGVHPKYGVIMKDAPVPEVKKTPHVMPGKPVVYIANPSGRIAHASRSFLKTTNHRRSDDNPYRAKIGASMRRFCKLEEVDPEEISISEYVRSDEVLRSRSLGTAAKELEVRPVVSRVASESQEPESEEQEPEGEDAEAPQPETGFTDLAVLAYAGAFLETEESNKAPKPAPKPARYDAIRDVFTDSKPAPAPTPDTSSSVGLDVLAALSNVVSTSNESAPIREAELVYDTAPATELAMSYEPASVPEAPSMLEPYGTQEQPSYRDAMSNGMGPGPVSSHGMLEHDLRSSVSQTNELPPVTPSQAPIDPRYNPSPVEVPQGYMHQPRAQMSMQPSGPVHGHPGEPMAYPPIQEHNVSQHPPVRHPDYPPAHPSQGPPVQDQGAYLSHSSYPSTDPRDAHMAAGRPIDPGYSPRRMSIYGAPEPSYSRAYWSQPPPPGPAPAGPSNAPPGPPGPAPGPVSSHYASPAPPPARIPFSHNGSAEPLPPLRPSRGRNQSLQDEALLEPSLRSSGSYYPPGPPRSYHRGYPGPEPHGQPPLQPIATDRILPNPQTAGQGYVTSPHQGYAHQVLSPTYANPPPMPPHMAQSPQDNPQGLPSSIHGHRSTPSGSSDAGNKYRKLQPAPVPAHRAWPNKPELKTIPYDHKETGSAAALPSSGPTQIRGWSNGDDSSSKADGQAKPARPYKSVRFAEPAIGVPPTAQKLNKRKHSDTQPDEDVVAVEPSAKKSKNNDDVAVVINEDGNSLKRRLRPRKPKTTEAEPIATKAGPAKKKPRAAQSRKSKTVEATKTALRRSVSQTNEPPPVTPSQAPIDPRYNPSPVEVPQGYMHQPRAQMSMQPSGPVHGHPGEPMAYPPIQEHNVSQHPPVRHPDYPPAHPSQGPPVQDQGAYLSHSSYPSTDPRDAHMAAGRPIDPGYSPRRMSIYGAPEPSYSRAYWSQPPPPGPAPAGPSNAPPGPPGPAPGPVSSHYASPAPPPARIPFSHNGSAEPLPPLRPSRGRNQSLQDEALLEPSLRSSGSYYPPGPPRSYHRGYPGPEPHGQPPLQPIATDRILPNPQTAGQGYVTSPHQGYAHQVLSPTYANPPPMPPHMAQSPQDNPQGLPSSIHGHRSTPSGSSDAGNKYRKLQPAPVPAHRAWPNKPELKTIPYDHKETGSAAALPSSGPTQIRGWSADGQAKPARPYKSVRFAEPAIGVPPTAQKLNKRKHSDTQPDEDVVAVEPSAKKSKNNDDVAVVINEDGNSLKRRLRPRKPKTTEAEPIATKAGPAKKKPRAAQSRKSKTVEATKTKETAVKKKIKIVSSSTSNTTSDQDVESATSKGNSSSAKEPRVKGESSDDVQIIKSQRKVITIDSTDESS</sequence>
<feature type="compositionally biased region" description="Low complexity" evidence="1">
    <location>
        <begin position="243"/>
        <end position="255"/>
    </location>
</feature>
<name>N1RU32_FUSC4</name>
<accession>N1RU32</accession>
<dbReference type="Proteomes" id="UP000016929">
    <property type="component" value="Unassembled WGS sequence"/>
</dbReference>
<protein>
    <submittedName>
        <fullName evidence="2">Uncharacterized protein</fullName>
    </submittedName>
</protein>
<feature type="compositionally biased region" description="Polar residues" evidence="1">
    <location>
        <begin position="1504"/>
        <end position="1517"/>
    </location>
</feature>
<keyword evidence="3" id="KW-1185">Reference proteome</keyword>
<feature type="compositionally biased region" description="Basic and acidic residues" evidence="1">
    <location>
        <begin position="1589"/>
        <end position="1601"/>
    </location>
</feature>
<dbReference type="HOGENOM" id="CLU_002444_0_0_1"/>
<feature type="region of interest" description="Disordered" evidence="1">
    <location>
        <begin position="1"/>
        <end position="59"/>
    </location>
</feature>
<dbReference type="PANTHER" id="PTHR12460">
    <property type="entry name" value="CYCLIN-DEPENDENT KINASE INHIBITOR-RELATED PROTEIN"/>
    <property type="match status" value="1"/>
</dbReference>
<feature type="compositionally biased region" description="Basic residues" evidence="1">
    <location>
        <begin position="259"/>
        <end position="269"/>
    </location>
</feature>
<proteinExistence type="predicted"/>
<feature type="compositionally biased region" description="Pro residues" evidence="1">
    <location>
        <begin position="984"/>
        <end position="994"/>
    </location>
</feature>
<evidence type="ECO:0000313" key="2">
    <source>
        <dbReference type="EMBL" id="EMT70153.1"/>
    </source>
</evidence>
<dbReference type="PANTHER" id="PTHR12460:SF0">
    <property type="entry name" value="CID DOMAIN-CONTAINING PROTEIN-RELATED"/>
    <property type="match status" value="1"/>
</dbReference>
<organism evidence="2 3">
    <name type="scientific">Fusarium oxysporum f. sp. cubense (strain race 4)</name>
    <name type="common">Panama disease fungus</name>
    <dbReference type="NCBI Taxonomy" id="2502994"/>
    <lineage>
        <taxon>Eukaryota</taxon>
        <taxon>Fungi</taxon>
        <taxon>Dikarya</taxon>
        <taxon>Ascomycota</taxon>
        <taxon>Pezizomycotina</taxon>
        <taxon>Sordariomycetes</taxon>
        <taxon>Hypocreomycetidae</taxon>
        <taxon>Hypocreales</taxon>
        <taxon>Nectriaceae</taxon>
        <taxon>Fusarium</taxon>
        <taxon>Fusarium oxysporum species complex</taxon>
    </lineage>
</organism>
<feature type="compositionally biased region" description="Basic residues" evidence="1">
    <location>
        <begin position="1713"/>
        <end position="1726"/>
    </location>
</feature>
<feature type="compositionally biased region" description="Acidic residues" evidence="1">
    <location>
        <begin position="580"/>
        <end position="595"/>
    </location>
</feature>
<feature type="compositionally biased region" description="Pro residues" evidence="1">
    <location>
        <begin position="1389"/>
        <end position="1413"/>
    </location>
</feature>
<feature type="compositionally biased region" description="Low complexity" evidence="1">
    <location>
        <begin position="296"/>
        <end position="323"/>
    </location>
</feature>
<reference evidence="3" key="2">
    <citation type="journal article" date="2014" name="PLoS ONE">
        <title>Genome and Transcriptome Analysis of the Fungal Pathogen Fusarium oxysporum f. sp. cubense Causing Banana Vascular Wilt Disease.</title>
        <authorList>
            <person name="Guo L."/>
            <person name="Han L."/>
            <person name="Yang L."/>
            <person name="Zeng H."/>
            <person name="Fan D."/>
            <person name="Zhu Y."/>
            <person name="Feng Y."/>
            <person name="Wang G."/>
            <person name="Peng C."/>
            <person name="Jiang X."/>
            <person name="Zhou D."/>
            <person name="Ni P."/>
            <person name="Liang C."/>
            <person name="Liu L."/>
            <person name="Wang J."/>
            <person name="Mao C."/>
            <person name="Fang X."/>
            <person name="Peng M."/>
            <person name="Huang J."/>
        </authorList>
    </citation>
    <scope>NUCLEOTIDE SEQUENCE [LARGE SCALE GENOMIC DNA]</scope>
    <source>
        <strain evidence="3">race 4</strain>
    </source>
</reference>
<dbReference type="STRING" id="1229665.N1RU32"/>
<feature type="compositionally biased region" description="Polar residues" evidence="1">
    <location>
        <begin position="1760"/>
        <end position="1771"/>
    </location>
</feature>
<feature type="compositionally biased region" description="Basic and acidic residues" evidence="1">
    <location>
        <begin position="1089"/>
        <end position="1101"/>
    </location>
</feature>